<evidence type="ECO:0000313" key="2">
    <source>
        <dbReference type="Proteomes" id="UP000279275"/>
    </source>
</evidence>
<evidence type="ECO:0000313" key="1">
    <source>
        <dbReference type="EMBL" id="RMI35553.1"/>
    </source>
</evidence>
<organism evidence="1 2">
    <name type="scientific">Nocardia stercoris</name>
    <dbReference type="NCBI Taxonomy" id="2483361"/>
    <lineage>
        <taxon>Bacteria</taxon>
        <taxon>Bacillati</taxon>
        <taxon>Actinomycetota</taxon>
        <taxon>Actinomycetes</taxon>
        <taxon>Mycobacteriales</taxon>
        <taxon>Nocardiaceae</taxon>
        <taxon>Nocardia</taxon>
    </lineage>
</organism>
<dbReference type="OrthoDB" id="4550567at2"/>
<protein>
    <recommendedName>
        <fullName evidence="3">MarR family transcriptional regulator</fullName>
    </recommendedName>
</protein>
<name>A0A3M2LG40_9NOCA</name>
<evidence type="ECO:0008006" key="3">
    <source>
        <dbReference type="Google" id="ProtNLM"/>
    </source>
</evidence>
<keyword evidence="2" id="KW-1185">Reference proteome</keyword>
<sequence length="141" mass="14549">MTITLNPSIIGQAEKHHTAVLARALAGTTLDEKQWITLNVASAAGEPIDAVAHTAKVATMTQIAPADVAAALDALVDADLMRRDRDRVEVTAAGSETVGRIRAVSGDIVTRAYGAVAPEELAVAARVLSTITARLAAELAA</sequence>
<accession>A0A3M2LG40</accession>
<dbReference type="EMBL" id="RFFH01000001">
    <property type="protein sequence ID" value="RMI35553.1"/>
    <property type="molecule type" value="Genomic_DNA"/>
</dbReference>
<dbReference type="InterPro" id="IPR036390">
    <property type="entry name" value="WH_DNA-bd_sf"/>
</dbReference>
<dbReference type="AlphaFoldDB" id="A0A3M2LG40"/>
<dbReference type="RefSeq" id="WP_122186531.1">
    <property type="nucleotide sequence ID" value="NZ_RFFH01000001.1"/>
</dbReference>
<dbReference type="SUPFAM" id="SSF46785">
    <property type="entry name" value="Winged helix' DNA-binding domain"/>
    <property type="match status" value="1"/>
</dbReference>
<dbReference type="InterPro" id="IPR036388">
    <property type="entry name" value="WH-like_DNA-bd_sf"/>
</dbReference>
<gene>
    <name evidence="1" type="ORF">EBN03_04750</name>
</gene>
<dbReference type="Gene3D" id="1.10.10.10">
    <property type="entry name" value="Winged helix-like DNA-binding domain superfamily/Winged helix DNA-binding domain"/>
    <property type="match status" value="1"/>
</dbReference>
<dbReference type="Proteomes" id="UP000279275">
    <property type="component" value="Unassembled WGS sequence"/>
</dbReference>
<comment type="caution">
    <text evidence="1">The sequence shown here is derived from an EMBL/GenBank/DDBJ whole genome shotgun (WGS) entry which is preliminary data.</text>
</comment>
<reference evidence="1 2" key="1">
    <citation type="submission" date="2018-10" db="EMBL/GenBank/DDBJ databases">
        <title>Isolation from cow dung.</title>
        <authorList>
            <person name="Ling L."/>
        </authorList>
    </citation>
    <scope>NUCLEOTIDE SEQUENCE [LARGE SCALE GENOMIC DNA]</scope>
    <source>
        <strain evidence="1 2">NEAU-LL90</strain>
    </source>
</reference>
<proteinExistence type="predicted"/>